<feature type="compositionally biased region" description="Low complexity" evidence="1">
    <location>
        <begin position="150"/>
        <end position="181"/>
    </location>
</feature>
<dbReference type="EMBL" id="CM007893">
    <property type="protein sequence ID" value="OTG28529.1"/>
    <property type="molecule type" value="Genomic_DNA"/>
</dbReference>
<keyword evidence="3" id="KW-1185">Reference proteome</keyword>
<reference evidence="3" key="1">
    <citation type="journal article" date="2017" name="Nature">
        <title>The sunflower genome provides insights into oil metabolism, flowering and Asterid evolution.</title>
        <authorList>
            <person name="Badouin H."/>
            <person name="Gouzy J."/>
            <person name="Grassa C.J."/>
            <person name="Murat F."/>
            <person name="Staton S.E."/>
            <person name="Cottret L."/>
            <person name="Lelandais-Briere C."/>
            <person name="Owens G.L."/>
            <person name="Carrere S."/>
            <person name="Mayjonade B."/>
            <person name="Legrand L."/>
            <person name="Gill N."/>
            <person name="Kane N.C."/>
            <person name="Bowers J.E."/>
            <person name="Hubner S."/>
            <person name="Bellec A."/>
            <person name="Berard A."/>
            <person name="Berges H."/>
            <person name="Blanchet N."/>
            <person name="Boniface M.C."/>
            <person name="Brunel D."/>
            <person name="Catrice O."/>
            <person name="Chaidir N."/>
            <person name="Claudel C."/>
            <person name="Donnadieu C."/>
            <person name="Faraut T."/>
            <person name="Fievet G."/>
            <person name="Helmstetter N."/>
            <person name="King M."/>
            <person name="Knapp S.J."/>
            <person name="Lai Z."/>
            <person name="Le Paslier M.C."/>
            <person name="Lippi Y."/>
            <person name="Lorenzon L."/>
            <person name="Mandel J.R."/>
            <person name="Marage G."/>
            <person name="Marchand G."/>
            <person name="Marquand E."/>
            <person name="Bret-Mestries E."/>
            <person name="Morien E."/>
            <person name="Nambeesan S."/>
            <person name="Nguyen T."/>
            <person name="Pegot-Espagnet P."/>
            <person name="Pouilly N."/>
            <person name="Raftis F."/>
            <person name="Sallet E."/>
            <person name="Schiex T."/>
            <person name="Thomas J."/>
            <person name="Vandecasteele C."/>
            <person name="Vares D."/>
            <person name="Vear F."/>
            <person name="Vautrin S."/>
            <person name="Crespi M."/>
            <person name="Mangin B."/>
            <person name="Burke J.M."/>
            <person name="Salse J."/>
            <person name="Munos S."/>
            <person name="Vincourt P."/>
            <person name="Rieseberg L.H."/>
            <person name="Langlade N.B."/>
        </authorList>
    </citation>
    <scope>NUCLEOTIDE SEQUENCE [LARGE SCALE GENOMIC DNA]</scope>
    <source>
        <strain evidence="3">cv. SF193</strain>
    </source>
</reference>
<feature type="compositionally biased region" description="Polar residues" evidence="1">
    <location>
        <begin position="183"/>
        <end position="217"/>
    </location>
</feature>
<feature type="region of interest" description="Disordered" evidence="1">
    <location>
        <begin position="21"/>
        <end position="66"/>
    </location>
</feature>
<sequence>MTTTTTVVWWWCYDETEREKGERRREREQRRERDATERDRDTDFRRRIAGDERRSTTDDRQAVVHGGGGVLIPRSIPVNNPAGSTSDSFRVWFGFRWVRIFGSSQISDQDRGSDCGFRFGSGFGQTQSTVRTRLKPSRLGQHLSQLGLNFGQQSSSGQQSKSVNRSQGQSSSQTRSDSVCSVRANSKSRSNSFNCGQRVNASQQKSGSSVGQLQSTEVKLSQHKTRVHILGMILRNHARLALHRNIKIAFSKLWNGWNRRTHGNSST</sequence>
<feature type="region of interest" description="Disordered" evidence="1">
    <location>
        <begin position="150"/>
        <end position="217"/>
    </location>
</feature>
<evidence type="ECO:0000313" key="3">
    <source>
        <dbReference type="Proteomes" id="UP000215914"/>
    </source>
</evidence>
<proteinExistence type="predicted"/>
<gene>
    <name evidence="2" type="ORF">HannXRQ_Chr04g0112291</name>
</gene>
<dbReference type="InParanoid" id="A0A251UZS5"/>
<evidence type="ECO:0000313" key="2">
    <source>
        <dbReference type="EMBL" id="OTG28529.1"/>
    </source>
</evidence>
<feature type="compositionally biased region" description="Basic and acidic residues" evidence="1">
    <location>
        <begin position="21"/>
        <end position="62"/>
    </location>
</feature>
<name>A0A251UZS5_HELAN</name>
<dbReference type="AlphaFoldDB" id="A0A251UZS5"/>
<accession>A0A251UZS5</accession>
<evidence type="ECO:0000256" key="1">
    <source>
        <dbReference type="SAM" id="MobiDB-lite"/>
    </source>
</evidence>
<protein>
    <submittedName>
        <fullName evidence="2">Uncharacterized protein</fullName>
    </submittedName>
</protein>
<dbReference type="Proteomes" id="UP000215914">
    <property type="component" value="Chromosome 4"/>
</dbReference>
<organism evidence="2 3">
    <name type="scientific">Helianthus annuus</name>
    <name type="common">Common sunflower</name>
    <dbReference type="NCBI Taxonomy" id="4232"/>
    <lineage>
        <taxon>Eukaryota</taxon>
        <taxon>Viridiplantae</taxon>
        <taxon>Streptophyta</taxon>
        <taxon>Embryophyta</taxon>
        <taxon>Tracheophyta</taxon>
        <taxon>Spermatophyta</taxon>
        <taxon>Magnoliopsida</taxon>
        <taxon>eudicotyledons</taxon>
        <taxon>Gunneridae</taxon>
        <taxon>Pentapetalae</taxon>
        <taxon>asterids</taxon>
        <taxon>campanulids</taxon>
        <taxon>Asterales</taxon>
        <taxon>Asteraceae</taxon>
        <taxon>Asteroideae</taxon>
        <taxon>Heliantheae alliance</taxon>
        <taxon>Heliantheae</taxon>
        <taxon>Helianthus</taxon>
    </lineage>
</organism>